<dbReference type="GO" id="GO:0047429">
    <property type="term" value="F:nucleoside triphosphate diphosphatase activity"/>
    <property type="evidence" value="ECO:0007669"/>
    <property type="project" value="InterPro"/>
</dbReference>
<dbReference type="FunFam" id="3.90.950.10:FF:000005">
    <property type="entry name" value="7-methyl-GTP pyrophosphatase"/>
    <property type="match status" value="1"/>
</dbReference>
<evidence type="ECO:0000256" key="3">
    <source>
        <dbReference type="ARBA" id="ARBA00022801"/>
    </source>
</evidence>
<dbReference type="Pfam" id="PF02545">
    <property type="entry name" value="Maf"/>
    <property type="match status" value="1"/>
</dbReference>
<reference evidence="10" key="1">
    <citation type="submission" date="2011-03" db="EMBL/GenBank/DDBJ databases">
        <title>Cell division related genes in Simiduia agarivorans SA1.</title>
        <authorList>
            <person name="Lin S.Y."/>
            <person name="Shieh W.Y."/>
            <person name="Tang S.-L."/>
        </authorList>
    </citation>
    <scope>NUCLEOTIDE SEQUENCE</scope>
    <source>
        <strain evidence="10">SA1</strain>
    </source>
</reference>
<organism evidence="10">
    <name type="scientific">Simiduia agarivorans (strain DSM 21679 / JCM 13881 / BCRC 17597 / SA1)</name>
    <dbReference type="NCBI Taxonomy" id="1117647"/>
    <lineage>
        <taxon>Bacteria</taxon>
        <taxon>Pseudomonadati</taxon>
        <taxon>Pseudomonadota</taxon>
        <taxon>Gammaproteobacteria</taxon>
        <taxon>Cellvibrionales</taxon>
        <taxon>Cellvibrionaceae</taxon>
        <taxon>Simiduia</taxon>
    </lineage>
</organism>
<dbReference type="HAMAP" id="MF_00528">
    <property type="entry name" value="Maf"/>
    <property type="match status" value="1"/>
</dbReference>
<comment type="cofactor">
    <cofactor evidence="9">
        <name>a divalent metal cation</name>
        <dbReference type="ChEBI" id="CHEBI:60240"/>
    </cofactor>
</comment>
<dbReference type="PANTHER" id="PTHR43213">
    <property type="entry name" value="BIFUNCTIONAL DTTP/UTP PYROPHOSPHATASE/METHYLTRANSFERASE PROTEIN-RELATED"/>
    <property type="match status" value="1"/>
</dbReference>
<dbReference type="EMBL" id="JF683372">
    <property type="protein sequence ID" value="AFD30852.1"/>
    <property type="molecule type" value="Genomic_DNA"/>
</dbReference>
<dbReference type="STRING" id="1117647.M5M_03680"/>
<dbReference type="CDD" id="cd00555">
    <property type="entry name" value="Maf"/>
    <property type="match status" value="1"/>
</dbReference>
<dbReference type="eggNOG" id="COG0424">
    <property type="taxonomic scope" value="Bacteria"/>
</dbReference>
<keyword evidence="2 9" id="KW-0963">Cytoplasm</keyword>
<evidence type="ECO:0000256" key="5">
    <source>
        <dbReference type="ARBA" id="ARBA00050213"/>
    </source>
</evidence>
<dbReference type="InterPro" id="IPR029001">
    <property type="entry name" value="ITPase-like_fam"/>
</dbReference>
<keyword evidence="4 9" id="KW-0546">Nucleotide metabolism</keyword>
<feature type="site" description="Important for substrate specificity" evidence="9">
    <location>
        <position position="159"/>
    </location>
</feature>
<dbReference type="PIRSF" id="PIRSF006305">
    <property type="entry name" value="Maf"/>
    <property type="match status" value="1"/>
</dbReference>
<dbReference type="RefSeq" id="WP_015046118.1">
    <property type="nucleotide sequence ID" value="NC_018868.3"/>
</dbReference>
<dbReference type="Proteomes" id="UP000000466">
    <property type="component" value="Chromosome"/>
</dbReference>
<feature type="active site" description="Proton acceptor" evidence="9">
    <location>
        <position position="74"/>
    </location>
</feature>
<evidence type="ECO:0000313" key="12">
    <source>
        <dbReference type="Proteomes" id="UP000000466"/>
    </source>
</evidence>
<protein>
    <recommendedName>
        <fullName evidence="8 9">7-methyl-GTP pyrophosphatase</fullName>
        <shortName evidence="9">m(7)GTP pyrophosphatase</shortName>
        <ecNumber evidence="9">3.6.1.-</ecNumber>
    </recommendedName>
</protein>
<evidence type="ECO:0000256" key="1">
    <source>
        <dbReference type="ARBA" id="ARBA00004496"/>
    </source>
</evidence>
<evidence type="ECO:0000256" key="2">
    <source>
        <dbReference type="ARBA" id="ARBA00022490"/>
    </source>
</evidence>
<comment type="caution">
    <text evidence="9">Lacks conserved residue(s) required for the propagation of feature annotation.</text>
</comment>
<name>H8YI02_SIMAS</name>
<dbReference type="AlphaFoldDB" id="H8YI02"/>
<evidence type="ECO:0000256" key="4">
    <source>
        <dbReference type="ARBA" id="ARBA00023080"/>
    </source>
</evidence>
<evidence type="ECO:0000256" key="9">
    <source>
        <dbReference type="HAMAP-Rule" id="MF_00528"/>
    </source>
</evidence>
<dbReference type="KEGG" id="saga:M5M_03680"/>
<dbReference type="InterPro" id="IPR003697">
    <property type="entry name" value="Maf-like"/>
</dbReference>
<feature type="site" description="Important for substrate specificity" evidence="9">
    <location>
        <position position="75"/>
    </location>
</feature>
<comment type="similarity">
    <text evidence="7 9">Belongs to the Maf family. YceF subfamily.</text>
</comment>
<comment type="function">
    <text evidence="6 9">Nucleoside triphosphate pyrophosphatase that hydrolyzes 7-methyl-GTP (m(7)GTP). May have a dual role in cell division arrest and in preventing the incorporation of modified nucleotides into cellular nucleic acids.</text>
</comment>
<dbReference type="NCBIfam" id="TIGR00172">
    <property type="entry name" value="maf"/>
    <property type="match status" value="1"/>
</dbReference>
<evidence type="ECO:0000313" key="10">
    <source>
        <dbReference type="EMBL" id="AFD30852.1"/>
    </source>
</evidence>
<sequence>MPNSTNPPLILASSSPYRRELLARLQLAFDCHSPDIDETPEPGETATALAGRLARTKAHATAKHYPYALIIGSDQVAECEGRLLGKPGDAATAREQLQFCRGKSVTFHTGLCLYNAHQQRFACQVVEYRVEFLPLSDEQIAYYIDAESPLDCAGSFKCEGLGTALFVRHQGSDPTALVGLPLIALCALLRAEGVDPLSANP</sequence>
<dbReference type="HOGENOM" id="CLU_040416_1_0_6"/>
<feature type="site" description="Important for substrate specificity" evidence="9">
    <location>
        <position position="17"/>
    </location>
</feature>
<dbReference type="GO" id="GO:0009117">
    <property type="term" value="P:nucleotide metabolic process"/>
    <property type="evidence" value="ECO:0007669"/>
    <property type="project" value="UniProtKB-KW"/>
</dbReference>
<dbReference type="OrthoDB" id="9813694at2"/>
<comment type="subcellular location">
    <subcellularLocation>
        <location evidence="1 9">Cytoplasm</location>
    </subcellularLocation>
</comment>
<evidence type="ECO:0000256" key="8">
    <source>
        <dbReference type="ARBA" id="ARBA00068163"/>
    </source>
</evidence>
<comment type="catalytic activity">
    <reaction evidence="5 9">
        <text>N(7)-methyl-GTP + H2O = N(7)-methyl-GMP + diphosphate + H(+)</text>
        <dbReference type="Rhea" id="RHEA:58744"/>
        <dbReference type="ChEBI" id="CHEBI:15377"/>
        <dbReference type="ChEBI" id="CHEBI:15378"/>
        <dbReference type="ChEBI" id="CHEBI:33019"/>
        <dbReference type="ChEBI" id="CHEBI:58285"/>
        <dbReference type="ChEBI" id="CHEBI:87133"/>
    </reaction>
</comment>
<dbReference type="PANTHER" id="PTHR43213:SF10">
    <property type="entry name" value="7-METHYL-GTP PYROPHOSPHATASE"/>
    <property type="match status" value="1"/>
</dbReference>
<reference evidence="11 12" key="2">
    <citation type="journal article" date="2013" name="Genome Announc.">
        <title>Complete genome sequence of Simiduia agarivorans SA1(T), a marine bacterium able to degrade a variety of polysaccharides.</title>
        <authorList>
            <person name="Lin S.Y."/>
            <person name="Shieh W.Y."/>
            <person name="Chen J.S."/>
            <person name="Tang S.L."/>
        </authorList>
    </citation>
    <scope>NUCLEOTIDE SEQUENCE [LARGE SCALE GENOMIC DNA]</scope>
    <source>
        <strain evidence="12">DSM 21679 / JCM 13881 / BCRC 17597 / SA1</strain>
        <strain evidence="11">SA1</strain>
    </source>
</reference>
<evidence type="ECO:0000313" key="11">
    <source>
        <dbReference type="EMBL" id="AFU97945.1"/>
    </source>
</evidence>
<dbReference type="Gene3D" id="3.90.950.10">
    <property type="match status" value="1"/>
</dbReference>
<keyword evidence="12" id="KW-1185">Reference proteome</keyword>
<gene>
    <name evidence="11" type="primary">maf2</name>
    <name evidence="11" type="ordered locus">M5M_03680</name>
</gene>
<evidence type="ECO:0000256" key="7">
    <source>
        <dbReference type="ARBA" id="ARBA00060749"/>
    </source>
</evidence>
<dbReference type="GO" id="GO:0005737">
    <property type="term" value="C:cytoplasm"/>
    <property type="evidence" value="ECO:0007669"/>
    <property type="project" value="UniProtKB-SubCell"/>
</dbReference>
<keyword evidence="3 9" id="KW-0378">Hydrolase</keyword>
<accession>H8YI02</accession>
<dbReference type="SUPFAM" id="SSF52972">
    <property type="entry name" value="ITPase-like"/>
    <property type="match status" value="1"/>
</dbReference>
<evidence type="ECO:0000256" key="6">
    <source>
        <dbReference type="ARBA" id="ARBA00053369"/>
    </source>
</evidence>
<proteinExistence type="inferred from homology"/>
<dbReference type="EC" id="3.6.1.-" evidence="9"/>
<dbReference type="EMBL" id="CP003746">
    <property type="protein sequence ID" value="AFU97945.1"/>
    <property type="molecule type" value="Genomic_DNA"/>
</dbReference>